<feature type="region of interest" description="Disordered" evidence="2">
    <location>
        <begin position="487"/>
        <end position="508"/>
    </location>
</feature>
<dbReference type="VEuPathDB" id="FungiDB:YALI1_A17328g"/>
<dbReference type="Proteomes" id="UP000256601">
    <property type="component" value="Unassembled WGS sequence"/>
</dbReference>
<dbReference type="VEuPathDB" id="FungiDB:YALI0_A17193g"/>
<accession>A0A371C3V0</accession>
<sequence>MDIVRDCAGDVFEGIENIEEVIDKLEHFYTRYLELTLAKSSKTTGRTRTYPHRRGKMLDAHRALLAAKVEELYATNGKRCNSNWTDIMAYAESLMCLKDDDIVGVRQYLQDTTRKFTRQEKLNSDPNTGIGNAPRANGGRSKYLHLEIALFRVAKLLHSDLLLNMRQAEAIVRACIQRLGGSAYQGVVDLVDIPSSKWIATLFRYAGYRWRQQAAERDHVDVRAALRGTIALWPIIKNVPLNRIFNADQTNCELTGSFNIKCLTKKKSVSKDSGRGGDSFTQFPVANMDGTKKSDFFLYVRDLMGEALPDFQLHLNEVISSAQSKKFEEEAKAKYAYFGDEIKTLRAALNEAVKEVNATEKVVTARANELKAVENVIGKEAAVKNREEKARENAEKKAQSKKKAAERAARLLEEKKAKAAAREVKRLAQINKKREEAEARLRKKGKTMVREEVATSGQGIDSATCSLSDVQPVAICSLSENVLPAASTCSSSDVQPAVPQQPLSQPLS</sequence>
<name>A0A371C3V0_YARLL</name>
<proteinExistence type="predicted"/>
<evidence type="ECO:0000313" key="3">
    <source>
        <dbReference type="EMBL" id="RDW25001.1"/>
    </source>
</evidence>
<dbReference type="EMBL" id="KZ857340">
    <property type="protein sequence ID" value="RDW25001.1"/>
    <property type="molecule type" value="Genomic_DNA"/>
</dbReference>
<evidence type="ECO:0000256" key="1">
    <source>
        <dbReference type="SAM" id="Coils"/>
    </source>
</evidence>
<evidence type="ECO:0000256" key="2">
    <source>
        <dbReference type="SAM" id="MobiDB-lite"/>
    </source>
</evidence>
<reference evidence="3 4" key="1">
    <citation type="submission" date="2018-07" db="EMBL/GenBank/DDBJ databases">
        <title>Draft Genome Assemblies for Five Robust Yarrowia lipolytica Strains Exhibiting High Lipid Production and Pentose Sugar Utilization and Sugar Alcohol Secretion from Undetoxified Lignocellulosic Biomass Hydrolysates.</title>
        <authorList>
            <consortium name="DOE Joint Genome Institute"/>
            <person name="Walker C."/>
            <person name="Ryu S."/>
            <person name="Na H."/>
            <person name="Zane M."/>
            <person name="LaButti K."/>
            <person name="Lipzen A."/>
            <person name="Haridas S."/>
            <person name="Barry K."/>
            <person name="Grigoriev I.V."/>
            <person name="Quarterman J."/>
            <person name="Slininger P."/>
            <person name="Dien B."/>
            <person name="Trinh C.T."/>
        </authorList>
    </citation>
    <scope>NUCLEOTIDE SEQUENCE [LARGE SCALE GENOMIC DNA]</scope>
    <source>
        <strain evidence="3 4">YB392</strain>
    </source>
</reference>
<gene>
    <name evidence="3" type="ORF">B0I71DRAFT_44889</name>
</gene>
<organism evidence="3 4">
    <name type="scientific">Yarrowia lipolytica</name>
    <name type="common">Candida lipolytica</name>
    <dbReference type="NCBI Taxonomy" id="4952"/>
    <lineage>
        <taxon>Eukaryota</taxon>
        <taxon>Fungi</taxon>
        <taxon>Dikarya</taxon>
        <taxon>Ascomycota</taxon>
        <taxon>Saccharomycotina</taxon>
        <taxon>Dipodascomycetes</taxon>
        <taxon>Dipodascales</taxon>
        <taxon>Dipodascales incertae sedis</taxon>
        <taxon>Yarrowia</taxon>
    </lineage>
</organism>
<feature type="coiled-coil region" evidence="1">
    <location>
        <begin position="342"/>
        <end position="447"/>
    </location>
</feature>
<keyword evidence="1" id="KW-0175">Coiled coil</keyword>
<dbReference type="AlphaFoldDB" id="A0A371C3V0"/>
<protein>
    <submittedName>
        <fullName evidence="3">Uncharacterized protein</fullName>
    </submittedName>
</protein>
<evidence type="ECO:0000313" key="4">
    <source>
        <dbReference type="Proteomes" id="UP000256601"/>
    </source>
</evidence>